<evidence type="ECO:0000256" key="7">
    <source>
        <dbReference type="RuleBase" id="RU000461"/>
    </source>
</evidence>
<evidence type="ECO:0000256" key="4">
    <source>
        <dbReference type="ARBA" id="ARBA00023002"/>
    </source>
</evidence>
<keyword evidence="3 7" id="KW-0479">Metal-binding</keyword>
<comment type="caution">
    <text evidence="8">The sequence shown here is derived from an EMBL/GenBank/DDBJ whole genome shotgun (WGS) entry which is preliminary data.</text>
</comment>
<gene>
    <name evidence="8" type="ORF">ADK41_05800</name>
</gene>
<organism evidence="8 9">
    <name type="scientific">Streptomyces caelestis</name>
    <dbReference type="NCBI Taxonomy" id="36816"/>
    <lineage>
        <taxon>Bacteria</taxon>
        <taxon>Bacillati</taxon>
        <taxon>Actinomycetota</taxon>
        <taxon>Actinomycetes</taxon>
        <taxon>Kitasatosporales</taxon>
        <taxon>Streptomycetaceae</taxon>
        <taxon>Streptomyces</taxon>
    </lineage>
</organism>
<dbReference type="CDD" id="cd11031">
    <property type="entry name" value="Cyp158A-like"/>
    <property type="match status" value="1"/>
</dbReference>
<sequence>MTTTTQCEPLAYPFEQPDGLEIHPIYAELRQRPPARVRMPYGEDAWLVTRYADAKSLLGDSRFSMAAALGRDRPRVRPVAVSGGGLLSTDGPDHLRLRGTVAKAFTARRVERLRDRVREIAGELSCGIRKSGAPADLGNGFAFPLAITVIGELLGIGQENHVRVRDWLDVMMSHTVTAEEFNKWNTMFAAYTADLVELRRREPGDDLFSALVRAHDQEGRITMGELMALAPVLISAGFVTTFNQISNSCYLLLARPDRFSSLLGRPEALPRAVEELLRYVPLPNGFAFPRYATESIELGGALIRAGDPVLVDTAAANRDPEVFDRADDLVLDRAVNPHLSFGHGPHYCIGAHLARVELQVALEVLLEDMPGLRLAVPAEELRWKTGTMVNGLHELPVAW</sequence>
<evidence type="ECO:0000256" key="2">
    <source>
        <dbReference type="ARBA" id="ARBA00022617"/>
    </source>
</evidence>
<keyword evidence="2 7" id="KW-0349">Heme</keyword>
<dbReference type="Pfam" id="PF00067">
    <property type="entry name" value="p450"/>
    <property type="match status" value="1"/>
</dbReference>
<protein>
    <submittedName>
        <fullName evidence="8">Cytochrome P450</fullName>
    </submittedName>
</protein>
<evidence type="ECO:0000256" key="1">
    <source>
        <dbReference type="ARBA" id="ARBA00010617"/>
    </source>
</evidence>
<dbReference type="InterPro" id="IPR001128">
    <property type="entry name" value="Cyt_P450"/>
</dbReference>
<dbReference type="PANTHER" id="PTHR46696">
    <property type="entry name" value="P450, PUTATIVE (EUROFUNG)-RELATED"/>
    <property type="match status" value="1"/>
</dbReference>
<evidence type="ECO:0000313" key="9">
    <source>
        <dbReference type="Proteomes" id="UP000037773"/>
    </source>
</evidence>
<dbReference type="GO" id="GO:0005506">
    <property type="term" value="F:iron ion binding"/>
    <property type="evidence" value="ECO:0007669"/>
    <property type="project" value="InterPro"/>
</dbReference>
<evidence type="ECO:0000256" key="5">
    <source>
        <dbReference type="ARBA" id="ARBA00023004"/>
    </source>
</evidence>
<dbReference type="Proteomes" id="UP000037773">
    <property type="component" value="Unassembled WGS sequence"/>
</dbReference>
<dbReference type="GO" id="GO:0020037">
    <property type="term" value="F:heme binding"/>
    <property type="evidence" value="ECO:0007669"/>
    <property type="project" value="InterPro"/>
</dbReference>
<keyword evidence="4 7" id="KW-0560">Oxidoreductase</keyword>
<evidence type="ECO:0000256" key="3">
    <source>
        <dbReference type="ARBA" id="ARBA00022723"/>
    </source>
</evidence>
<dbReference type="InterPro" id="IPR017972">
    <property type="entry name" value="Cyt_P450_CS"/>
</dbReference>
<accession>A0A0M8QTI7</accession>
<dbReference type="PANTHER" id="PTHR46696:SF1">
    <property type="entry name" value="CYTOCHROME P450 YJIB-RELATED"/>
    <property type="match status" value="1"/>
</dbReference>
<dbReference type="InterPro" id="IPR036396">
    <property type="entry name" value="Cyt_P450_sf"/>
</dbReference>
<keyword evidence="5 7" id="KW-0408">Iron</keyword>
<keyword evidence="6 7" id="KW-0503">Monooxygenase</keyword>
<dbReference type="SUPFAM" id="SSF48264">
    <property type="entry name" value="Cytochrome P450"/>
    <property type="match status" value="1"/>
</dbReference>
<dbReference type="EMBL" id="LGCN01000051">
    <property type="protein sequence ID" value="KOT43663.1"/>
    <property type="molecule type" value="Genomic_DNA"/>
</dbReference>
<dbReference type="GO" id="GO:0004497">
    <property type="term" value="F:monooxygenase activity"/>
    <property type="evidence" value="ECO:0007669"/>
    <property type="project" value="UniProtKB-KW"/>
</dbReference>
<proteinExistence type="inferred from homology"/>
<dbReference type="OrthoDB" id="3218463at2"/>
<dbReference type="AlphaFoldDB" id="A0A0M8QTI7"/>
<name>A0A0M8QTI7_9ACTN</name>
<dbReference type="Gene3D" id="1.10.630.10">
    <property type="entry name" value="Cytochrome P450"/>
    <property type="match status" value="1"/>
</dbReference>
<dbReference type="RefSeq" id="WP_030833521.1">
    <property type="nucleotide sequence ID" value="NZ_JBFBKA010000006.1"/>
</dbReference>
<keyword evidence="9" id="KW-1185">Reference proteome</keyword>
<evidence type="ECO:0000256" key="6">
    <source>
        <dbReference type="ARBA" id="ARBA00023033"/>
    </source>
</evidence>
<dbReference type="PROSITE" id="PS00086">
    <property type="entry name" value="CYTOCHROME_P450"/>
    <property type="match status" value="1"/>
</dbReference>
<dbReference type="PRINTS" id="PR00385">
    <property type="entry name" value="P450"/>
</dbReference>
<reference evidence="8 9" key="1">
    <citation type="submission" date="2015-07" db="EMBL/GenBank/DDBJ databases">
        <authorList>
            <person name="Noorani M."/>
        </authorList>
    </citation>
    <scope>NUCLEOTIDE SEQUENCE [LARGE SCALE GENOMIC DNA]</scope>
    <source>
        <strain evidence="8 9">NRRL B-24567</strain>
    </source>
</reference>
<dbReference type="FunFam" id="1.10.630.10:FF:000018">
    <property type="entry name" value="Cytochrome P450 monooxygenase"/>
    <property type="match status" value="1"/>
</dbReference>
<dbReference type="GO" id="GO:0016705">
    <property type="term" value="F:oxidoreductase activity, acting on paired donors, with incorporation or reduction of molecular oxygen"/>
    <property type="evidence" value="ECO:0007669"/>
    <property type="project" value="InterPro"/>
</dbReference>
<comment type="similarity">
    <text evidence="1 7">Belongs to the cytochrome P450 family.</text>
</comment>
<dbReference type="PATRIC" id="fig|36816.3.peg.1238"/>
<evidence type="ECO:0000313" key="8">
    <source>
        <dbReference type="EMBL" id="KOT43663.1"/>
    </source>
</evidence>
<dbReference type="PRINTS" id="PR00359">
    <property type="entry name" value="BP450"/>
</dbReference>
<dbReference type="InterPro" id="IPR002397">
    <property type="entry name" value="Cyt_P450_B"/>
</dbReference>